<dbReference type="Pfam" id="PF00296">
    <property type="entry name" value="Bac_luciferase"/>
    <property type="match status" value="2"/>
</dbReference>
<dbReference type="RefSeq" id="WP_185076195.1">
    <property type="nucleotide sequence ID" value="NZ_JACHMB010000001.1"/>
</dbReference>
<evidence type="ECO:0000313" key="2">
    <source>
        <dbReference type="EMBL" id="MBB5783219.1"/>
    </source>
</evidence>
<dbReference type="InterPro" id="IPR050766">
    <property type="entry name" value="Bact_Lucif_Oxidored"/>
</dbReference>
<proteinExistence type="predicted"/>
<reference evidence="2 3" key="1">
    <citation type="submission" date="2020-08" db="EMBL/GenBank/DDBJ databases">
        <title>Sequencing the genomes of 1000 actinobacteria strains.</title>
        <authorList>
            <person name="Klenk H.-P."/>
        </authorList>
    </citation>
    <scope>NUCLEOTIDE SEQUENCE [LARGE SCALE GENOMIC DNA]</scope>
    <source>
        <strain evidence="2 3">DSM 45507</strain>
    </source>
</reference>
<dbReference type="PANTHER" id="PTHR30137:SF6">
    <property type="entry name" value="LUCIFERASE-LIKE MONOOXYGENASE"/>
    <property type="match status" value="1"/>
</dbReference>
<evidence type="ECO:0000313" key="3">
    <source>
        <dbReference type="Proteomes" id="UP000579153"/>
    </source>
</evidence>
<keyword evidence="2" id="KW-0503">Monooxygenase</keyword>
<dbReference type="EMBL" id="JACHMB010000001">
    <property type="protein sequence ID" value="MBB5783219.1"/>
    <property type="molecule type" value="Genomic_DNA"/>
</dbReference>
<gene>
    <name evidence="2" type="ORF">HD596_009975</name>
</gene>
<dbReference type="GO" id="GO:0004497">
    <property type="term" value="F:monooxygenase activity"/>
    <property type="evidence" value="ECO:0007669"/>
    <property type="project" value="UniProtKB-KW"/>
</dbReference>
<dbReference type="SUPFAM" id="SSF51679">
    <property type="entry name" value="Bacterial luciferase-like"/>
    <property type="match status" value="1"/>
</dbReference>
<feature type="domain" description="Luciferase-like" evidence="1">
    <location>
        <begin position="11"/>
        <end position="117"/>
    </location>
</feature>
<sequence length="379" mass="39520">MSGGGAVPLSVLDLSPITSGGTAAGALRETLDLARHAERLGYSRYWIAEHHLSPSVAAAAPAVLIALVVSATDRLRVGSGAALIANSTPLLLAEQFGTIAQLHPGRVDLGLGRSGSRRFAEVAAESGKAPPGGVLATAPGTVVNGVVIPARTSVSFDTELFRVKARLLGQVDGADDDYSGQVRDVLSFLRGDYRTDQGVALRALPAEDADLQVWILGSSAGASAAAAGEHGLPYAANYHLGGATVLESVAAYRAAFRPSEGLAKPYVMVSADVIVAENDESAARLAAPTALWVLNMRRGLATGPFPSTAEAEAHEWTDEERAYVADRISTQIAGSPATVVSRLRRLADVTGADELLVTTITARHADRVRSYELLAKAWK</sequence>
<organism evidence="2 3">
    <name type="scientific">Nonomuraea jabiensis</name>
    <dbReference type="NCBI Taxonomy" id="882448"/>
    <lineage>
        <taxon>Bacteria</taxon>
        <taxon>Bacillati</taxon>
        <taxon>Actinomycetota</taxon>
        <taxon>Actinomycetes</taxon>
        <taxon>Streptosporangiales</taxon>
        <taxon>Streptosporangiaceae</taxon>
        <taxon>Nonomuraea</taxon>
    </lineage>
</organism>
<dbReference type="Gene3D" id="3.20.20.30">
    <property type="entry name" value="Luciferase-like domain"/>
    <property type="match status" value="1"/>
</dbReference>
<evidence type="ECO:0000259" key="1">
    <source>
        <dbReference type="Pfam" id="PF00296"/>
    </source>
</evidence>
<comment type="caution">
    <text evidence="2">The sequence shown here is derived from an EMBL/GenBank/DDBJ whole genome shotgun (WGS) entry which is preliminary data.</text>
</comment>
<dbReference type="InterPro" id="IPR011251">
    <property type="entry name" value="Luciferase-like_dom"/>
</dbReference>
<dbReference type="PANTHER" id="PTHR30137">
    <property type="entry name" value="LUCIFERASE-LIKE MONOOXYGENASE"/>
    <property type="match status" value="1"/>
</dbReference>
<dbReference type="AlphaFoldDB" id="A0A7W9GG88"/>
<keyword evidence="2" id="KW-0560">Oxidoreductase</keyword>
<keyword evidence="3" id="KW-1185">Reference proteome</keyword>
<dbReference type="InterPro" id="IPR036661">
    <property type="entry name" value="Luciferase-like_sf"/>
</dbReference>
<dbReference type="Proteomes" id="UP000579153">
    <property type="component" value="Unassembled WGS sequence"/>
</dbReference>
<feature type="domain" description="Luciferase-like" evidence="1">
    <location>
        <begin position="190"/>
        <end position="349"/>
    </location>
</feature>
<protein>
    <submittedName>
        <fullName evidence="2">Alkanesulfonate monooxygenase SsuD/methylene tetrahydromethanopterin reductase-like flavin-dependent oxidoreductase (Luciferase family)</fullName>
    </submittedName>
</protein>
<accession>A0A7W9GG88</accession>
<dbReference type="CDD" id="cd00347">
    <property type="entry name" value="Flavin_utilizing_monoxygenases"/>
    <property type="match status" value="1"/>
</dbReference>
<name>A0A7W9GG88_9ACTN</name>
<dbReference type="GO" id="GO:0016705">
    <property type="term" value="F:oxidoreductase activity, acting on paired donors, with incorporation or reduction of molecular oxygen"/>
    <property type="evidence" value="ECO:0007669"/>
    <property type="project" value="InterPro"/>
</dbReference>
<dbReference type="GO" id="GO:0005829">
    <property type="term" value="C:cytosol"/>
    <property type="evidence" value="ECO:0007669"/>
    <property type="project" value="TreeGrafter"/>
</dbReference>